<sequence length="77" mass="7996">MSMYAIACSITFASITRAVATMVAGLSSAMDSCMRPEKKKAVNNSTHAFTTPSSVAVLAGESLKVKTISQIGAVILE</sequence>
<keyword evidence="3" id="KW-1185">Reference proteome</keyword>
<evidence type="ECO:0008006" key="4">
    <source>
        <dbReference type="Google" id="ProtNLM"/>
    </source>
</evidence>
<organism evidence="2 3">
    <name type="scientific">Panicum miliaceum</name>
    <name type="common">Proso millet</name>
    <name type="synonym">Broomcorn millet</name>
    <dbReference type="NCBI Taxonomy" id="4540"/>
    <lineage>
        <taxon>Eukaryota</taxon>
        <taxon>Viridiplantae</taxon>
        <taxon>Streptophyta</taxon>
        <taxon>Embryophyta</taxon>
        <taxon>Tracheophyta</taxon>
        <taxon>Spermatophyta</taxon>
        <taxon>Magnoliopsida</taxon>
        <taxon>Liliopsida</taxon>
        <taxon>Poales</taxon>
        <taxon>Poaceae</taxon>
        <taxon>PACMAD clade</taxon>
        <taxon>Panicoideae</taxon>
        <taxon>Panicodae</taxon>
        <taxon>Paniceae</taxon>
        <taxon>Panicinae</taxon>
        <taxon>Panicum</taxon>
        <taxon>Panicum sect. Panicum</taxon>
    </lineage>
</organism>
<evidence type="ECO:0000313" key="2">
    <source>
        <dbReference type="EMBL" id="RLM92752.1"/>
    </source>
</evidence>
<dbReference type="EMBL" id="PQIB02000010">
    <property type="protein sequence ID" value="RLM92752.1"/>
    <property type="molecule type" value="Genomic_DNA"/>
</dbReference>
<feature type="chain" id="PRO_5018193707" description="Secreted protein" evidence="1">
    <location>
        <begin position="19"/>
        <end position="77"/>
    </location>
</feature>
<comment type="caution">
    <text evidence="2">The sequence shown here is derived from an EMBL/GenBank/DDBJ whole genome shotgun (WGS) entry which is preliminary data.</text>
</comment>
<proteinExistence type="predicted"/>
<reference evidence="3" key="1">
    <citation type="journal article" date="2019" name="Nat. Commun.">
        <title>The genome of broomcorn millet.</title>
        <authorList>
            <person name="Zou C."/>
            <person name="Miki D."/>
            <person name="Li D."/>
            <person name="Tang Q."/>
            <person name="Xiao L."/>
            <person name="Rajput S."/>
            <person name="Deng P."/>
            <person name="Jia W."/>
            <person name="Huang R."/>
            <person name="Zhang M."/>
            <person name="Sun Y."/>
            <person name="Hu J."/>
            <person name="Fu X."/>
            <person name="Schnable P.S."/>
            <person name="Li F."/>
            <person name="Zhang H."/>
            <person name="Feng B."/>
            <person name="Zhu X."/>
            <person name="Liu R."/>
            <person name="Schnable J.C."/>
            <person name="Zhu J.-K."/>
            <person name="Zhang H."/>
        </authorList>
    </citation>
    <scope>NUCLEOTIDE SEQUENCE [LARGE SCALE GENOMIC DNA]</scope>
</reference>
<keyword evidence="1" id="KW-0732">Signal</keyword>
<protein>
    <recommendedName>
        <fullName evidence="4">Secreted protein</fullName>
    </recommendedName>
</protein>
<gene>
    <name evidence="2" type="ORF">C2845_PM08G17630</name>
</gene>
<evidence type="ECO:0000313" key="3">
    <source>
        <dbReference type="Proteomes" id="UP000275267"/>
    </source>
</evidence>
<evidence type="ECO:0000256" key="1">
    <source>
        <dbReference type="SAM" id="SignalP"/>
    </source>
</evidence>
<dbReference type="Proteomes" id="UP000275267">
    <property type="component" value="Unassembled WGS sequence"/>
</dbReference>
<dbReference type="AlphaFoldDB" id="A0A3L6QZW4"/>
<accession>A0A3L6QZW4</accession>
<feature type="signal peptide" evidence="1">
    <location>
        <begin position="1"/>
        <end position="18"/>
    </location>
</feature>
<name>A0A3L6QZW4_PANMI</name>